<dbReference type="RefSeq" id="WP_161006564.1">
    <property type="nucleotide sequence ID" value="NZ_WWCN01000005.1"/>
</dbReference>
<dbReference type="AlphaFoldDB" id="A0A6L8K903"/>
<keyword evidence="1" id="KW-0472">Membrane</keyword>
<gene>
    <name evidence="2" type="ORF">GTP46_10510</name>
</gene>
<keyword evidence="1" id="KW-1133">Transmembrane helix</keyword>
<evidence type="ECO:0000313" key="2">
    <source>
        <dbReference type="EMBL" id="MYM23077.1"/>
    </source>
</evidence>
<name>A0A6L8K903_9BURK</name>
<evidence type="ECO:0000256" key="1">
    <source>
        <dbReference type="SAM" id="Phobius"/>
    </source>
</evidence>
<accession>A0A6L8K903</accession>
<dbReference type="Pfam" id="PF04964">
    <property type="entry name" value="Flp_Fap"/>
    <property type="match status" value="1"/>
</dbReference>
<evidence type="ECO:0000313" key="3">
    <source>
        <dbReference type="Proteomes" id="UP000479335"/>
    </source>
</evidence>
<feature type="transmembrane region" description="Helical" evidence="1">
    <location>
        <begin position="26"/>
        <end position="45"/>
    </location>
</feature>
<dbReference type="Proteomes" id="UP000479335">
    <property type="component" value="Unassembled WGS sequence"/>
</dbReference>
<protein>
    <submittedName>
        <fullName evidence="2">Flp family type IVb pilin</fullName>
    </submittedName>
</protein>
<dbReference type="EMBL" id="WWCN01000005">
    <property type="protein sequence ID" value="MYM23077.1"/>
    <property type="molecule type" value="Genomic_DNA"/>
</dbReference>
<keyword evidence="3" id="KW-1185">Reference proteome</keyword>
<reference evidence="2 3" key="1">
    <citation type="submission" date="2019-12" db="EMBL/GenBank/DDBJ databases">
        <title>Novel species isolated from a subtropical stream in China.</title>
        <authorList>
            <person name="Lu H."/>
        </authorList>
    </citation>
    <scope>NUCLEOTIDE SEQUENCE [LARGE SCALE GENOMIC DNA]</scope>
    <source>
        <strain evidence="2 3">FT135W</strain>
    </source>
</reference>
<dbReference type="InterPro" id="IPR007047">
    <property type="entry name" value="Flp_Fap"/>
</dbReference>
<organism evidence="2 3">
    <name type="scientific">Duganella flavida</name>
    <dbReference type="NCBI Taxonomy" id="2692175"/>
    <lineage>
        <taxon>Bacteria</taxon>
        <taxon>Pseudomonadati</taxon>
        <taxon>Pseudomonadota</taxon>
        <taxon>Betaproteobacteria</taxon>
        <taxon>Burkholderiales</taxon>
        <taxon>Oxalobacteraceae</taxon>
        <taxon>Telluria group</taxon>
        <taxon>Duganella</taxon>
    </lineage>
</organism>
<proteinExistence type="predicted"/>
<keyword evidence="1" id="KW-0812">Transmembrane</keyword>
<sequence length="63" mass="6452">MHSIMAAAIAAAKEFARDEDGITAIEYGLIAAIMVAAVTAAFGLLKPALNTAFTDIASKITTP</sequence>
<comment type="caution">
    <text evidence="2">The sequence shown here is derived from an EMBL/GenBank/DDBJ whole genome shotgun (WGS) entry which is preliminary data.</text>
</comment>